<dbReference type="Proteomes" id="UP000182314">
    <property type="component" value="Unassembled WGS sequence"/>
</dbReference>
<evidence type="ECO:0000313" key="2">
    <source>
        <dbReference type="Proteomes" id="UP000182314"/>
    </source>
</evidence>
<sequence length="34" mass="3888">MLIMSAEDIAMRKALFTEYQIIAVLQFVEVGRTV</sequence>
<dbReference type="AlphaFoldDB" id="A0AA94H532"/>
<dbReference type="EMBL" id="FOKO01000003">
    <property type="protein sequence ID" value="SFC53701.1"/>
    <property type="molecule type" value="Genomic_DNA"/>
</dbReference>
<comment type="caution">
    <text evidence="1">The sequence shown here is derived from an EMBL/GenBank/DDBJ whole genome shotgun (WGS) entry which is preliminary data.</text>
</comment>
<accession>A0AA94H532</accession>
<organism evidence="1 2">
    <name type="scientific">Kosakonia oryzae</name>
    <dbReference type="NCBI Taxonomy" id="497725"/>
    <lineage>
        <taxon>Bacteria</taxon>
        <taxon>Pseudomonadati</taxon>
        <taxon>Pseudomonadota</taxon>
        <taxon>Gammaproteobacteria</taxon>
        <taxon>Enterobacterales</taxon>
        <taxon>Enterobacteriaceae</taxon>
        <taxon>Kosakonia</taxon>
    </lineage>
</organism>
<protein>
    <submittedName>
        <fullName evidence="1">Transposase</fullName>
    </submittedName>
</protein>
<proteinExistence type="predicted"/>
<evidence type="ECO:0000313" key="1">
    <source>
        <dbReference type="EMBL" id="SFC53701.1"/>
    </source>
</evidence>
<reference evidence="1 2" key="1">
    <citation type="submission" date="2016-10" db="EMBL/GenBank/DDBJ databases">
        <authorList>
            <person name="Varghese N."/>
            <person name="Submissions S."/>
        </authorList>
    </citation>
    <scope>NUCLEOTIDE SEQUENCE [LARGE SCALE GENOMIC DNA]</scope>
    <source>
        <strain evidence="1 2">CGMCC 1.7012</strain>
    </source>
</reference>
<gene>
    <name evidence="1" type="ORF">SAMN05216286_2626</name>
</gene>
<name>A0AA94H532_9ENTR</name>